<dbReference type="AlphaFoldDB" id="A0A836HB98"/>
<dbReference type="EMBL" id="JAFEUZ010000028">
    <property type="protein sequence ID" value="KAG5474521.1"/>
    <property type="molecule type" value="Genomic_DNA"/>
</dbReference>
<dbReference type="GeneID" id="92513365"/>
<reference evidence="2 3" key="1">
    <citation type="submission" date="2021-03" db="EMBL/GenBank/DDBJ databases">
        <title>Leishmania (Mundinia) martiniquensis Genome sequencing and assembly.</title>
        <authorList>
            <person name="Almutairi H."/>
            <person name="Gatherer D."/>
        </authorList>
    </citation>
    <scope>NUCLEOTIDE SEQUENCE [LARGE SCALE GENOMIC DNA]</scope>
    <source>
        <strain evidence="2">LSCM1</strain>
    </source>
</reference>
<name>A0A836HB98_9TRYP</name>
<feature type="compositionally biased region" description="Basic and acidic residues" evidence="1">
    <location>
        <begin position="597"/>
        <end position="610"/>
    </location>
</feature>
<dbReference type="OrthoDB" id="271472at2759"/>
<sequence length="610" mass="66176">MLTRSRLLRLSTTSPKATTKDIAKRPASAPSVPTVSPAVVRSLYRSLFREVSRLDKEPVLKVLFPCNNELQSVLGVSGPLHVPGCQQYTDVLRNVFRDATRVPKINLAFDTLNRLRAHYENVKAKLPIIDKDRERLLSSLRSSAVAERRKGLFRAQPVRPTPGAGPRYVQAAPGVPTRVVLREARHSLDLSEGTLLLAHPLSSAHVDRRVMLITECTPILTSAVVLDLRFTYPLSRGNSMFPEAFWGHDVYDGGFSQIGFTMPPTAQISVLHTLESQDTVASSSEPPSGESSVMGWLKWKGIPSTTGAATTPAVPASARRCSPEAITTHGLFCRPLIPGGVLDDGAREPTLYISKAEALPYLAKLVEGQPRSSLRVYWGNMRWTTNQLEAEVANGHWMAVKTSPSFFRAYALSATGDDAAERFPTAAQLAEARQLREKRYGADITPPQVFPPDQIMRRRECLWDEIMFALGGEYAALVGCSNPFSDSPRWSSLQILAPHMSPLPLSTEAGETAVAAETGTPAAASATAAAAADEAMASEVVLDEDADEGDDHDGEDELDEAIFVPHTTDILEHQMSDAAPQEGVKDLSPSAPRPPKKGNDNHKDGDGSAP</sequence>
<dbReference type="SUPFAM" id="SSF143456">
    <property type="entry name" value="VC0467-like"/>
    <property type="match status" value="1"/>
</dbReference>
<proteinExistence type="predicted"/>
<dbReference type="KEGG" id="lmat:92513365"/>
<dbReference type="RefSeq" id="XP_067177463.1">
    <property type="nucleotide sequence ID" value="XM_067320853.1"/>
</dbReference>
<organism evidence="2 3">
    <name type="scientific">Leishmania martiniquensis</name>
    <dbReference type="NCBI Taxonomy" id="1580590"/>
    <lineage>
        <taxon>Eukaryota</taxon>
        <taxon>Discoba</taxon>
        <taxon>Euglenozoa</taxon>
        <taxon>Kinetoplastea</taxon>
        <taxon>Metakinetoplastina</taxon>
        <taxon>Trypanosomatida</taxon>
        <taxon>Trypanosomatidae</taxon>
        <taxon>Leishmaniinae</taxon>
        <taxon>Leishmania</taxon>
    </lineage>
</organism>
<evidence type="ECO:0000256" key="1">
    <source>
        <dbReference type="SAM" id="MobiDB-lite"/>
    </source>
</evidence>
<feature type="region of interest" description="Disordered" evidence="1">
    <location>
        <begin position="565"/>
        <end position="610"/>
    </location>
</feature>
<dbReference type="Gene3D" id="3.40.1740.10">
    <property type="entry name" value="VC0467-like"/>
    <property type="match status" value="1"/>
</dbReference>
<evidence type="ECO:0000313" key="3">
    <source>
        <dbReference type="Proteomes" id="UP000673552"/>
    </source>
</evidence>
<comment type="caution">
    <text evidence="2">The sequence shown here is derived from an EMBL/GenBank/DDBJ whole genome shotgun (WGS) entry which is preliminary data.</text>
</comment>
<feature type="region of interest" description="Disordered" evidence="1">
    <location>
        <begin position="1"/>
        <end position="30"/>
    </location>
</feature>
<keyword evidence="3" id="KW-1185">Reference proteome</keyword>
<protein>
    <submittedName>
        <fullName evidence="2">Uncharacterized protein</fullName>
    </submittedName>
</protein>
<feature type="compositionally biased region" description="Low complexity" evidence="1">
    <location>
        <begin position="1"/>
        <end position="14"/>
    </location>
</feature>
<gene>
    <name evidence="2" type="ORF">LSCM1_03308</name>
</gene>
<dbReference type="Proteomes" id="UP000673552">
    <property type="component" value="Chromosome 28"/>
</dbReference>
<evidence type="ECO:0000313" key="2">
    <source>
        <dbReference type="EMBL" id="KAG5474521.1"/>
    </source>
</evidence>
<accession>A0A836HB98</accession>